<proteinExistence type="predicted"/>
<organism evidence="1 2">
    <name type="scientific">Triangularia verruculosa</name>
    <dbReference type="NCBI Taxonomy" id="2587418"/>
    <lineage>
        <taxon>Eukaryota</taxon>
        <taxon>Fungi</taxon>
        <taxon>Dikarya</taxon>
        <taxon>Ascomycota</taxon>
        <taxon>Pezizomycotina</taxon>
        <taxon>Sordariomycetes</taxon>
        <taxon>Sordariomycetidae</taxon>
        <taxon>Sordariales</taxon>
        <taxon>Podosporaceae</taxon>
        <taxon>Triangularia</taxon>
    </lineage>
</organism>
<evidence type="ECO:0000313" key="2">
    <source>
        <dbReference type="Proteomes" id="UP001303160"/>
    </source>
</evidence>
<keyword evidence="2" id="KW-1185">Reference proteome</keyword>
<protein>
    <submittedName>
        <fullName evidence="1">Uncharacterized protein</fullName>
    </submittedName>
</protein>
<evidence type="ECO:0000313" key="1">
    <source>
        <dbReference type="EMBL" id="KAK4199599.1"/>
    </source>
</evidence>
<dbReference type="AlphaFoldDB" id="A0AAN7AUH5"/>
<gene>
    <name evidence="1" type="ORF">QBC40DRAFT_254932</name>
</gene>
<reference evidence="1" key="2">
    <citation type="submission" date="2023-05" db="EMBL/GenBank/DDBJ databases">
        <authorList>
            <consortium name="Lawrence Berkeley National Laboratory"/>
            <person name="Steindorff A."/>
            <person name="Hensen N."/>
            <person name="Bonometti L."/>
            <person name="Westerberg I."/>
            <person name="Brannstrom I.O."/>
            <person name="Guillou S."/>
            <person name="Cros-Aarteil S."/>
            <person name="Calhoun S."/>
            <person name="Haridas S."/>
            <person name="Kuo A."/>
            <person name="Mondo S."/>
            <person name="Pangilinan J."/>
            <person name="Riley R."/>
            <person name="Labutti K."/>
            <person name="Andreopoulos B."/>
            <person name="Lipzen A."/>
            <person name="Chen C."/>
            <person name="Yanf M."/>
            <person name="Daum C."/>
            <person name="Ng V."/>
            <person name="Clum A."/>
            <person name="Ohm R."/>
            <person name="Martin F."/>
            <person name="Silar P."/>
            <person name="Natvig D."/>
            <person name="Lalanne C."/>
            <person name="Gautier V."/>
            <person name="Ament-Velasquez S.L."/>
            <person name="Kruys A."/>
            <person name="Hutchinson M.I."/>
            <person name="Powell A.J."/>
            <person name="Barry K."/>
            <person name="Miller A.N."/>
            <person name="Grigoriev I.V."/>
            <person name="Debuchy R."/>
            <person name="Gladieux P."/>
            <person name="Thoren M.H."/>
            <person name="Johannesson H."/>
        </authorList>
    </citation>
    <scope>NUCLEOTIDE SEQUENCE</scope>
    <source>
        <strain evidence="1">CBS 315.58</strain>
    </source>
</reference>
<reference evidence="1" key="1">
    <citation type="journal article" date="2023" name="Mol. Phylogenet. Evol.">
        <title>Genome-scale phylogeny and comparative genomics of the fungal order Sordariales.</title>
        <authorList>
            <person name="Hensen N."/>
            <person name="Bonometti L."/>
            <person name="Westerberg I."/>
            <person name="Brannstrom I.O."/>
            <person name="Guillou S."/>
            <person name="Cros-Aarteil S."/>
            <person name="Calhoun S."/>
            <person name="Haridas S."/>
            <person name="Kuo A."/>
            <person name="Mondo S."/>
            <person name="Pangilinan J."/>
            <person name="Riley R."/>
            <person name="LaButti K."/>
            <person name="Andreopoulos B."/>
            <person name="Lipzen A."/>
            <person name="Chen C."/>
            <person name="Yan M."/>
            <person name="Daum C."/>
            <person name="Ng V."/>
            <person name="Clum A."/>
            <person name="Steindorff A."/>
            <person name="Ohm R.A."/>
            <person name="Martin F."/>
            <person name="Silar P."/>
            <person name="Natvig D.O."/>
            <person name="Lalanne C."/>
            <person name="Gautier V."/>
            <person name="Ament-Velasquez S.L."/>
            <person name="Kruys A."/>
            <person name="Hutchinson M.I."/>
            <person name="Powell A.J."/>
            <person name="Barry K."/>
            <person name="Miller A.N."/>
            <person name="Grigoriev I.V."/>
            <person name="Debuchy R."/>
            <person name="Gladieux P."/>
            <person name="Hiltunen Thoren M."/>
            <person name="Johannesson H."/>
        </authorList>
    </citation>
    <scope>NUCLEOTIDE SEQUENCE</scope>
    <source>
        <strain evidence="1">CBS 315.58</strain>
    </source>
</reference>
<sequence length="116" mass="12577">MADLAKHVPISVAELFWNDSWNADGTLNSYRNSSGPGTFGDNGGAIGLGWRSKFLQELYEMKYVRSKVFGLFLGQDGGKEGSLVLDGVDLGKFTGPLELLSSAGPQWPPTGYPEEY</sequence>
<accession>A0AAN7AUH5</accession>
<name>A0AAN7AUH5_9PEZI</name>
<dbReference type="SUPFAM" id="SSF50630">
    <property type="entry name" value="Acid proteases"/>
    <property type="match status" value="1"/>
</dbReference>
<dbReference type="EMBL" id="MU863930">
    <property type="protein sequence ID" value="KAK4199599.1"/>
    <property type="molecule type" value="Genomic_DNA"/>
</dbReference>
<dbReference type="InterPro" id="IPR021109">
    <property type="entry name" value="Peptidase_aspartic_dom_sf"/>
</dbReference>
<dbReference type="Proteomes" id="UP001303160">
    <property type="component" value="Unassembled WGS sequence"/>
</dbReference>
<comment type="caution">
    <text evidence="1">The sequence shown here is derived from an EMBL/GenBank/DDBJ whole genome shotgun (WGS) entry which is preliminary data.</text>
</comment>
<dbReference type="Gene3D" id="2.40.70.10">
    <property type="entry name" value="Acid Proteases"/>
    <property type="match status" value="1"/>
</dbReference>